<evidence type="ECO:0000256" key="2">
    <source>
        <dbReference type="PROSITE-ProRule" id="PRU00169"/>
    </source>
</evidence>
<feature type="domain" description="Response regulatory" evidence="3">
    <location>
        <begin position="30"/>
        <end position="146"/>
    </location>
</feature>
<protein>
    <recommendedName>
        <fullName evidence="3">Response regulatory domain-containing protein</fullName>
    </recommendedName>
</protein>
<accession>A0A2A6RFN7</accession>
<evidence type="ECO:0000313" key="4">
    <source>
        <dbReference type="EMBL" id="PDW01698.1"/>
    </source>
</evidence>
<dbReference type="SUPFAM" id="SSF52172">
    <property type="entry name" value="CheY-like"/>
    <property type="match status" value="1"/>
</dbReference>
<keyword evidence="5" id="KW-1185">Reference proteome</keyword>
<dbReference type="InterPro" id="IPR001789">
    <property type="entry name" value="Sig_transdc_resp-reg_receiver"/>
</dbReference>
<dbReference type="GO" id="GO:0000160">
    <property type="term" value="P:phosphorelay signal transduction system"/>
    <property type="evidence" value="ECO:0007669"/>
    <property type="project" value="InterPro"/>
</dbReference>
<dbReference type="SUPFAM" id="SSF81606">
    <property type="entry name" value="PP2C-like"/>
    <property type="match status" value="1"/>
</dbReference>
<dbReference type="InterPro" id="IPR001932">
    <property type="entry name" value="PPM-type_phosphatase-like_dom"/>
</dbReference>
<dbReference type="InterPro" id="IPR011006">
    <property type="entry name" value="CheY-like_superfamily"/>
</dbReference>
<gene>
    <name evidence="4" type="ORF">CJ255_17730</name>
</gene>
<keyword evidence="1" id="KW-0378">Hydrolase</keyword>
<feature type="modified residue" description="4-aspartylphosphate" evidence="2">
    <location>
        <position position="79"/>
    </location>
</feature>
<evidence type="ECO:0000313" key="5">
    <source>
        <dbReference type="Proteomes" id="UP000220527"/>
    </source>
</evidence>
<evidence type="ECO:0000256" key="1">
    <source>
        <dbReference type="ARBA" id="ARBA00022801"/>
    </source>
</evidence>
<dbReference type="OrthoDB" id="9763484at2"/>
<evidence type="ECO:0000259" key="3">
    <source>
        <dbReference type="PROSITE" id="PS50110"/>
    </source>
</evidence>
<reference evidence="5" key="1">
    <citation type="submission" date="2017-08" db="EMBL/GenBank/DDBJ databases">
        <authorList>
            <person name="Grouzdev D.S."/>
            <person name="Gaisin V.A."/>
            <person name="Rysina M.S."/>
            <person name="Gorlenko V.M."/>
        </authorList>
    </citation>
    <scope>NUCLEOTIDE SEQUENCE [LARGE SCALE GENOMIC DNA]</scope>
    <source>
        <strain evidence="5">Kir15-3F</strain>
    </source>
</reference>
<dbReference type="GO" id="GO:0016791">
    <property type="term" value="F:phosphatase activity"/>
    <property type="evidence" value="ECO:0007669"/>
    <property type="project" value="TreeGrafter"/>
</dbReference>
<dbReference type="Pfam" id="PF07228">
    <property type="entry name" value="SpoIIE"/>
    <property type="match status" value="1"/>
</dbReference>
<dbReference type="InterPro" id="IPR036457">
    <property type="entry name" value="PPM-type-like_dom_sf"/>
</dbReference>
<dbReference type="SMART" id="SM00448">
    <property type="entry name" value="REC"/>
    <property type="match status" value="1"/>
</dbReference>
<proteinExistence type="predicted"/>
<dbReference type="Proteomes" id="UP000220527">
    <property type="component" value="Unassembled WGS sequence"/>
</dbReference>
<dbReference type="AlphaFoldDB" id="A0A2A6RFN7"/>
<dbReference type="PANTHER" id="PTHR43156">
    <property type="entry name" value="STAGE II SPORULATION PROTEIN E-RELATED"/>
    <property type="match status" value="1"/>
</dbReference>
<dbReference type="EMBL" id="NQWI01000116">
    <property type="protein sequence ID" value="PDW01698.1"/>
    <property type="molecule type" value="Genomic_DNA"/>
</dbReference>
<name>A0A2A6RFN7_9CHLR</name>
<comment type="caution">
    <text evidence="4">The sequence shown here is derived from an EMBL/GenBank/DDBJ whole genome shotgun (WGS) entry which is preliminary data.</text>
</comment>
<sequence length="406" mass="44220">MMVVPQKNLCVLCVSVVSCSVSLQNSMQARILVVDDIDYNRDILARRLKQRGYQVELAADGGEALRKVRISAYDLILLDLMMPVIDGYGVLSALREDPVLRTVPVIVVSALDELDSVVRCIELGAEDYLIKPINAVLLHAKVDACLERKRLRDGERASLAAARLELELARRTQAEFLPANLPQPAGWELAASFHPAREVAGDFYDAFELSHGRIALMIGDVCDKGAGAALFMAITRSLLRAYADQACALERSPLEALALTNGYLTRHHRHSRIFVTVWFGVLDLATGYLRYINAGHPAAVLLRSAQAYDLLEVTGPALVISDDSSFDEGEAQFQHGDALVIYTDGASEARDAKGILLEEDRVIAALGPPQPSANALLERITAAVQQHTQGAALEDDITMLAVRRGA</sequence>
<dbReference type="PROSITE" id="PS50110">
    <property type="entry name" value="RESPONSE_REGULATORY"/>
    <property type="match status" value="1"/>
</dbReference>
<dbReference type="PANTHER" id="PTHR43156:SF2">
    <property type="entry name" value="STAGE II SPORULATION PROTEIN E"/>
    <property type="match status" value="1"/>
</dbReference>
<dbReference type="Pfam" id="PF00072">
    <property type="entry name" value="Response_reg"/>
    <property type="match status" value="1"/>
</dbReference>
<dbReference type="SMART" id="SM00331">
    <property type="entry name" value="PP2C_SIG"/>
    <property type="match status" value="1"/>
</dbReference>
<dbReference type="Gene3D" id="3.40.50.2300">
    <property type="match status" value="1"/>
</dbReference>
<dbReference type="InterPro" id="IPR052016">
    <property type="entry name" value="Bact_Sigma-Reg"/>
</dbReference>
<dbReference type="PROSITE" id="PS51257">
    <property type="entry name" value="PROKAR_LIPOPROTEIN"/>
    <property type="match status" value="1"/>
</dbReference>
<keyword evidence="2" id="KW-0597">Phosphoprotein</keyword>
<organism evidence="4 5">
    <name type="scientific">Candidatus Viridilinea mediisalina</name>
    <dbReference type="NCBI Taxonomy" id="2024553"/>
    <lineage>
        <taxon>Bacteria</taxon>
        <taxon>Bacillati</taxon>
        <taxon>Chloroflexota</taxon>
        <taxon>Chloroflexia</taxon>
        <taxon>Chloroflexales</taxon>
        <taxon>Chloroflexineae</taxon>
        <taxon>Oscillochloridaceae</taxon>
        <taxon>Candidatus Viridilinea</taxon>
    </lineage>
</organism>
<dbReference type="Gene3D" id="3.60.40.10">
    <property type="entry name" value="PPM-type phosphatase domain"/>
    <property type="match status" value="1"/>
</dbReference>